<dbReference type="SUPFAM" id="SSF55729">
    <property type="entry name" value="Acyl-CoA N-acyltransferases (Nat)"/>
    <property type="match status" value="1"/>
</dbReference>
<reference evidence="2 3" key="1">
    <citation type="submission" date="2024-08" db="EMBL/GenBank/DDBJ databases">
        <authorList>
            <person name="Arias E."/>
        </authorList>
    </citation>
    <scope>NUCLEOTIDE SEQUENCE [LARGE SCALE GENOMIC DNA]</scope>
    <source>
        <strain evidence="2 3">FAM 24106</strain>
    </source>
</reference>
<proteinExistence type="predicted"/>
<evidence type="ECO:0000313" key="2">
    <source>
        <dbReference type="EMBL" id="MFL2101983.1"/>
    </source>
</evidence>
<dbReference type="PANTHER" id="PTHR43415">
    <property type="entry name" value="SPERMIDINE N(1)-ACETYLTRANSFERASE"/>
    <property type="match status" value="1"/>
</dbReference>
<dbReference type="Gene3D" id="3.40.630.30">
    <property type="match status" value="1"/>
</dbReference>
<evidence type="ECO:0000313" key="3">
    <source>
        <dbReference type="Proteomes" id="UP001625374"/>
    </source>
</evidence>
<dbReference type="Proteomes" id="UP001625374">
    <property type="component" value="Unassembled WGS sequence"/>
</dbReference>
<comment type="caution">
    <text evidence="2">The sequence shown here is derived from an EMBL/GenBank/DDBJ whole genome shotgun (WGS) entry which is preliminary data.</text>
</comment>
<dbReference type="Pfam" id="PF00583">
    <property type="entry name" value="Acetyltransf_1"/>
    <property type="match status" value="1"/>
</dbReference>
<dbReference type="EC" id="2.3.-.-" evidence="2"/>
<dbReference type="EMBL" id="JBGQQK010000003">
    <property type="protein sequence ID" value="MFL2101983.1"/>
    <property type="molecule type" value="Genomic_DNA"/>
</dbReference>
<dbReference type="CDD" id="cd04301">
    <property type="entry name" value="NAT_SF"/>
    <property type="match status" value="1"/>
</dbReference>
<dbReference type="InterPro" id="IPR000182">
    <property type="entry name" value="GNAT_dom"/>
</dbReference>
<dbReference type="RefSeq" id="WP_407142251.1">
    <property type="nucleotide sequence ID" value="NZ_JBGQQI010000011.1"/>
</dbReference>
<dbReference type="PROSITE" id="PS51186">
    <property type="entry name" value="GNAT"/>
    <property type="match status" value="1"/>
</dbReference>
<keyword evidence="2" id="KW-0808">Transferase</keyword>
<protein>
    <submittedName>
        <fullName evidence="2">GNAT family N-acetyltransferase</fullName>
        <ecNumber evidence="2">2.3.-.-</ecNumber>
    </submittedName>
</protein>
<dbReference type="InterPro" id="IPR016181">
    <property type="entry name" value="Acyl_CoA_acyltransferase"/>
</dbReference>
<keyword evidence="3" id="KW-1185">Reference proteome</keyword>
<evidence type="ECO:0000259" key="1">
    <source>
        <dbReference type="PROSITE" id="PS51186"/>
    </source>
</evidence>
<name>A0ABW8ULW7_9LACT</name>
<keyword evidence="2" id="KW-0012">Acyltransferase</keyword>
<organism evidence="2 3">
    <name type="scientific">Marinilactibacillus psychrotolerans</name>
    <dbReference type="NCBI Taxonomy" id="191770"/>
    <lineage>
        <taxon>Bacteria</taxon>
        <taxon>Bacillati</taxon>
        <taxon>Bacillota</taxon>
        <taxon>Bacilli</taxon>
        <taxon>Lactobacillales</taxon>
        <taxon>Carnobacteriaceae</taxon>
        <taxon>Marinilactibacillus</taxon>
    </lineage>
</organism>
<feature type="domain" description="N-acetyltransferase" evidence="1">
    <location>
        <begin position="1"/>
        <end position="131"/>
    </location>
</feature>
<dbReference type="GO" id="GO:0016746">
    <property type="term" value="F:acyltransferase activity"/>
    <property type="evidence" value="ECO:0007669"/>
    <property type="project" value="UniProtKB-KW"/>
</dbReference>
<accession>A0ABW8ULW7</accession>
<dbReference type="PANTHER" id="PTHR43415:SF3">
    <property type="entry name" value="GNAT-FAMILY ACETYLTRANSFERASE"/>
    <property type="match status" value="1"/>
</dbReference>
<gene>
    <name evidence="2" type="ORF">ACEN37_01825</name>
</gene>
<sequence>MELRITEEQEKYVTSIEHTIAQAYVDKSIIPFVIKAEEEVIGFIAYALDEEGDLNLLRFMIDSKLQKRGYGKQSLKLIIKKLIQSFSNEKVWLSIHPNNDVAKHLYESFGFQKEELGFETDDEIFMCLNLKEFINS</sequence>